<proteinExistence type="predicted"/>
<dbReference type="Proteomes" id="UP000571701">
    <property type="component" value="Unassembled WGS sequence"/>
</dbReference>
<protein>
    <recommendedName>
        <fullName evidence="3">Mu-like prophage protein gp16</fullName>
    </recommendedName>
</protein>
<evidence type="ECO:0000313" key="2">
    <source>
        <dbReference type="Proteomes" id="UP000571701"/>
    </source>
</evidence>
<name>A0A7W2FQW6_9VIBR</name>
<evidence type="ECO:0008006" key="3">
    <source>
        <dbReference type="Google" id="ProtNLM"/>
    </source>
</evidence>
<gene>
    <name evidence="1" type="ORF">H2O73_09740</name>
</gene>
<sequence>MTMNRHTYYGLIHHGIECLLIDRLGQFSELEFPQYLSLIIGKESCSAMSDEELVSAVDSLRCEGYLEEMKASIPHQK</sequence>
<accession>A0A7W2FQW6</accession>
<dbReference type="RefSeq" id="WP_182108699.1">
    <property type="nucleotide sequence ID" value="NZ_JACFYF010000004.1"/>
</dbReference>
<comment type="caution">
    <text evidence="1">The sequence shown here is derived from an EMBL/GenBank/DDBJ whole genome shotgun (WGS) entry which is preliminary data.</text>
</comment>
<dbReference type="EMBL" id="JACFYF010000004">
    <property type="protein sequence ID" value="MBA5762626.1"/>
    <property type="molecule type" value="Genomic_DNA"/>
</dbReference>
<evidence type="ECO:0000313" key="1">
    <source>
        <dbReference type="EMBL" id="MBA5762626.1"/>
    </source>
</evidence>
<keyword evidence="2" id="KW-1185">Reference proteome</keyword>
<reference evidence="1 2" key="1">
    <citation type="submission" date="2020-07" db="EMBL/GenBank/DDBJ databases">
        <title>Vibrio marinisediminis sp. nov., isolated from marine sediment.</title>
        <authorList>
            <person name="Ji X."/>
        </authorList>
    </citation>
    <scope>NUCLEOTIDE SEQUENCE [LARGE SCALE GENOMIC DNA]</scope>
    <source>
        <strain evidence="1 2">404</strain>
    </source>
</reference>
<dbReference type="AlphaFoldDB" id="A0A7W2FQW6"/>
<organism evidence="1 2">
    <name type="scientific">Vibrio marinisediminis</name>
    <dbReference type="NCBI Taxonomy" id="2758441"/>
    <lineage>
        <taxon>Bacteria</taxon>
        <taxon>Pseudomonadati</taxon>
        <taxon>Pseudomonadota</taxon>
        <taxon>Gammaproteobacteria</taxon>
        <taxon>Vibrionales</taxon>
        <taxon>Vibrionaceae</taxon>
        <taxon>Vibrio</taxon>
    </lineage>
</organism>